<dbReference type="Proteomes" id="UP001208570">
    <property type="component" value="Unassembled WGS sequence"/>
</dbReference>
<dbReference type="GO" id="GO:0035368">
    <property type="term" value="F:selenocysteine insertion sequence binding"/>
    <property type="evidence" value="ECO:0007669"/>
    <property type="project" value="InterPro"/>
</dbReference>
<feature type="compositionally biased region" description="Polar residues" evidence="1">
    <location>
        <begin position="1"/>
        <end position="19"/>
    </location>
</feature>
<name>A0AAD9KBP2_9ANNE</name>
<dbReference type="GO" id="GO:0001514">
    <property type="term" value="P:selenocysteine incorporation"/>
    <property type="evidence" value="ECO:0007669"/>
    <property type="project" value="UniProtKB-ARBA"/>
</dbReference>
<accession>A0AAD9KBP2</accession>
<feature type="domain" description="Ribosomal protein eL8/eL30/eS12/Gadd45" evidence="2">
    <location>
        <begin position="393"/>
        <end position="485"/>
    </location>
</feature>
<evidence type="ECO:0000313" key="4">
    <source>
        <dbReference type="Proteomes" id="UP001208570"/>
    </source>
</evidence>
<evidence type="ECO:0000259" key="2">
    <source>
        <dbReference type="Pfam" id="PF01248"/>
    </source>
</evidence>
<feature type="region of interest" description="Disordered" evidence="1">
    <location>
        <begin position="634"/>
        <end position="666"/>
    </location>
</feature>
<dbReference type="InterPro" id="IPR040051">
    <property type="entry name" value="SECISBP2"/>
</dbReference>
<dbReference type="EMBL" id="JAODUP010000025">
    <property type="protein sequence ID" value="KAK2167715.1"/>
    <property type="molecule type" value="Genomic_DNA"/>
</dbReference>
<gene>
    <name evidence="3" type="ORF">LSH36_25g10000</name>
</gene>
<feature type="compositionally biased region" description="Low complexity" evidence="1">
    <location>
        <begin position="83"/>
        <end position="92"/>
    </location>
</feature>
<dbReference type="GO" id="GO:0005739">
    <property type="term" value="C:mitochondrion"/>
    <property type="evidence" value="ECO:0007669"/>
    <property type="project" value="TreeGrafter"/>
</dbReference>
<protein>
    <recommendedName>
        <fullName evidence="2">Ribosomal protein eL8/eL30/eS12/Gadd45 domain-containing protein</fullName>
    </recommendedName>
</protein>
<evidence type="ECO:0000256" key="1">
    <source>
        <dbReference type="SAM" id="MobiDB-lite"/>
    </source>
</evidence>
<dbReference type="InterPro" id="IPR004038">
    <property type="entry name" value="Ribosomal_eL8/eL30/eS12/Gad45"/>
</dbReference>
<dbReference type="FunFam" id="3.30.1330.30:FF:000004">
    <property type="entry name" value="selenocysteine insertion sequence-binding protein 2"/>
    <property type="match status" value="1"/>
</dbReference>
<proteinExistence type="predicted"/>
<comment type="caution">
    <text evidence="3">The sequence shown here is derived from an EMBL/GenBank/DDBJ whole genome shotgun (WGS) entry which is preliminary data.</text>
</comment>
<feature type="region of interest" description="Disordered" evidence="1">
    <location>
        <begin position="1"/>
        <end position="114"/>
    </location>
</feature>
<feature type="compositionally biased region" description="Polar residues" evidence="1">
    <location>
        <begin position="41"/>
        <end position="71"/>
    </location>
</feature>
<feature type="compositionally biased region" description="Low complexity" evidence="1">
    <location>
        <begin position="314"/>
        <end position="329"/>
    </location>
</feature>
<dbReference type="Gene3D" id="3.30.1330.30">
    <property type="match status" value="1"/>
</dbReference>
<reference evidence="3" key="1">
    <citation type="journal article" date="2023" name="Mol. Biol. Evol.">
        <title>Third-Generation Sequencing Reveals the Adaptive Role of the Epigenome in Three Deep-Sea Polychaetes.</title>
        <authorList>
            <person name="Perez M."/>
            <person name="Aroh O."/>
            <person name="Sun Y."/>
            <person name="Lan Y."/>
            <person name="Juniper S.K."/>
            <person name="Young C.R."/>
            <person name="Angers B."/>
            <person name="Qian P.Y."/>
        </authorList>
    </citation>
    <scope>NUCLEOTIDE SEQUENCE</scope>
    <source>
        <strain evidence="3">P08H-3</strain>
    </source>
</reference>
<dbReference type="GO" id="GO:0003730">
    <property type="term" value="F:mRNA 3'-UTR binding"/>
    <property type="evidence" value="ECO:0007669"/>
    <property type="project" value="TreeGrafter"/>
</dbReference>
<feature type="region of interest" description="Disordered" evidence="1">
    <location>
        <begin position="585"/>
        <end position="617"/>
    </location>
</feature>
<evidence type="ECO:0000313" key="3">
    <source>
        <dbReference type="EMBL" id="KAK2167715.1"/>
    </source>
</evidence>
<feature type="compositionally biased region" description="Low complexity" evidence="1">
    <location>
        <begin position="809"/>
        <end position="821"/>
    </location>
</feature>
<organism evidence="3 4">
    <name type="scientific">Paralvinella palmiformis</name>
    <dbReference type="NCBI Taxonomy" id="53620"/>
    <lineage>
        <taxon>Eukaryota</taxon>
        <taxon>Metazoa</taxon>
        <taxon>Spiralia</taxon>
        <taxon>Lophotrochozoa</taxon>
        <taxon>Annelida</taxon>
        <taxon>Polychaeta</taxon>
        <taxon>Sedentaria</taxon>
        <taxon>Canalipalpata</taxon>
        <taxon>Terebellida</taxon>
        <taxon>Terebelliformia</taxon>
        <taxon>Alvinellidae</taxon>
        <taxon>Paralvinella</taxon>
    </lineage>
</organism>
<dbReference type="GO" id="GO:1990904">
    <property type="term" value="C:ribonucleoprotein complex"/>
    <property type="evidence" value="ECO:0007669"/>
    <property type="project" value="TreeGrafter"/>
</dbReference>
<dbReference type="PANTHER" id="PTHR13284:SF4">
    <property type="entry name" value="C2H2-TYPE DOMAIN-CONTAINING PROTEIN"/>
    <property type="match status" value="1"/>
</dbReference>
<dbReference type="SUPFAM" id="SSF55315">
    <property type="entry name" value="L30e-like"/>
    <property type="match status" value="1"/>
</dbReference>
<dbReference type="Pfam" id="PF01248">
    <property type="entry name" value="Ribosomal_L7Ae"/>
    <property type="match status" value="1"/>
</dbReference>
<feature type="region of interest" description="Disordered" evidence="1">
    <location>
        <begin position="130"/>
        <end position="239"/>
    </location>
</feature>
<dbReference type="GO" id="GO:0043021">
    <property type="term" value="F:ribonucleoprotein complex binding"/>
    <property type="evidence" value="ECO:0007669"/>
    <property type="project" value="TreeGrafter"/>
</dbReference>
<feature type="compositionally biased region" description="Basic and acidic residues" evidence="1">
    <location>
        <begin position="130"/>
        <end position="145"/>
    </location>
</feature>
<feature type="region of interest" description="Disordered" evidence="1">
    <location>
        <begin position="806"/>
        <end position="826"/>
    </location>
</feature>
<sequence>MHRAHSSSNVSRTSTTENDLTLHFDDEDEFPNLLSAAGGLPSSTNSQSSGPISYSDILKNQTSLSQESSISGIERFRYGGGSETQSTSSSTGKESKNARKRRKRRELASRAADEELAEICLEQTVLKELRSKSHLTDITKQEEPVSKGSNDTAPPIPKPQSAGKKSKQPISLNFADMISALEKQQEDSKSKKEKHPVISQPVNKGSHIPVVNPLDTSAPVKRGKEREVPKVKKPSPLKKVILKEREEKKRLRLLEDANPLSPSTESSGSSQLVSVAGLPLECDLSQDAIGSKTSGVDFVGTPVSAEMSPISQTSPISMSPLSGSPLSSGVNSPIASNTVIGNTQKSSVLMKIHSRRFREYCNQVLDKNIDECCTQLLQDLVRFQDRLYHRDPTKAKARRRIVLGLREVTKHLKLNRIKCVIISPNMERIQSKGGLDEALNNILDLCTNQDVPFVFALGRRALGRACAKLVPVSVAGIFNYEGSEENFKKLMALSEKARNAYKEMVALLEQEMEQQPLAASNPGSAPGTSNFSHLFAHLGHSRTPSACSAISFTSSILSEPISENYPHSEPETDSRGYEIVANNLDGKNQHQEQIPSKQVRQLDEESTTSDSLQSSQEKVIIVESLDDVGHEADNEADDDEIISNPRKRPSVSCTSTAEKDDGLGDVSDVDSAHDGSVANSVIEKDLVQELPHIDSIHSIAVDISAEILSQHSSKTLDLNAEVLSTHSSKTLEAERCGHTTPERMMKSHGSAADLHEANPVGSGTTSRLRPVDNQERVQSWVADSQKHLNMIGQCSDILDDHITNNNTNSDSSAKFSSIKESSGIDDDELGEVDNSCNTCISMQSVIAGVDKLAVSMVKNPECGTDSPSCNNTDPPVT</sequence>
<feature type="region of interest" description="Disordered" evidence="1">
    <location>
        <begin position="309"/>
        <end position="329"/>
    </location>
</feature>
<feature type="compositionally biased region" description="Polar residues" evidence="1">
    <location>
        <begin position="608"/>
        <end position="617"/>
    </location>
</feature>
<keyword evidence="4" id="KW-1185">Reference proteome</keyword>
<dbReference type="PANTHER" id="PTHR13284">
    <property type="entry name" value="GH01354P"/>
    <property type="match status" value="1"/>
</dbReference>
<dbReference type="AlphaFoldDB" id="A0AAD9KBP2"/>
<dbReference type="InterPro" id="IPR029064">
    <property type="entry name" value="Ribosomal_eL30-like_sf"/>
</dbReference>